<name>W4MD25_9BACT</name>
<keyword evidence="3" id="KW-0862">Zinc</keyword>
<feature type="domain" description="Cobalamin-independent methionine synthase MetE C-terminal/archaeal" evidence="4">
    <location>
        <begin position="3"/>
        <end position="328"/>
    </location>
</feature>
<evidence type="ECO:0000256" key="2">
    <source>
        <dbReference type="ARBA" id="ARBA00022723"/>
    </source>
</evidence>
<dbReference type="Proteomes" id="UP000019140">
    <property type="component" value="Unassembled WGS sequence"/>
</dbReference>
<dbReference type="GO" id="GO:0003871">
    <property type="term" value="F:5-methyltetrahydropteroyltriglutamate-homocysteine S-methyltransferase activity"/>
    <property type="evidence" value="ECO:0007669"/>
    <property type="project" value="InterPro"/>
</dbReference>
<comment type="caution">
    <text evidence="5">The sequence shown here is derived from an EMBL/GenBank/DDBJ whole genome shotgun (WGS) entry which is preliminary data.</text>
</comment>
<sequence>MLQTMIVGSLPRPTWLVPPHQMYVSWQLQGESLQEGQDDAVRLAVADQEVAGLDILTDGEQRRRHYIWGFCEGLSGLDFSDLVEIETRGNRYGHTVKAARVTGPIRRPSSVLIDSLRFLKQHTSKPVKVTLPGPMTTADTLADAYYGDREKLAMALAEVLNEEACELAENGCDMIQFDEPCFNIYLDAVEAWGIKALERCTQSVSAKTAVHICYGYGVSAVLKWKTQNTDWGHYGRTLPLLRTSTIDMISVECAASGVDPAVLAEARGKDIMVGVIDVGTEAIESPETVARRIRTALEYVEPQHLYPCTDCGMIPRSRTAARGKMHALAAGASLVRSELAGGADH</sequence>
<proteinExistence type="predicted"/>
<dbReference type="Pfam" id="PF01717">
    <property type="entry name" value="Meth_synt_2"/>
    <property type="match status" value="1"/>
</dbReference>
<dbReference type="EMBL" id="AZHX01000266">
    <property type="protein sequence ID" value="ETX08239.1"/>
    <property type="molecule type" value="Genomic_DNA"/>
</dbReference>
<dbReference type="HOGENOM" id="CLU_040013_3_0_7"/>
<organism evidence="5 6">
    <name type="scientific">Candidatus Entotheonella gemina</name>
    <dbReference type="NCBI Taxonomy" id="1429439"/>
    <lineage>
        <taxon>Bacteria</taxon>
        <taxon>Pseudomonadati</taxon>
        <taxon>Nitrospinota/Tectimicrobiota group</taxon>
        <taxon>Candidatus Tectimicrobiota</taxon>
        <taxon>Candidatus Entotheonellia</taxon>
        <taxon>Candidatus Entotheonellales</taxon>
        <taxon>Candidatus Entotheonellaceae</taxon>
        <taxon>Candidatus Entotheonella</taxon>
    </lineage>
</organism>
<dbReference type="SUPFAM" id="SSF51726">
    <property type="entry name" value="UROD/MetE-like"/>
    <property type="match status" value="1"/>
</dbReference>
<dbReference type="GO" id="GO:0009086">
    <property type="term" value="P:methionine biosynthetic process"/>
    <property type="evidence" value="ECO:0007669"/>
    <property type="project" value="InterPro"/>
</dbReference>
<keyword evidence="6" id="KW-1185">Reference proteome</keyword>
<keyword evidence="2" id="KW-0479">Metal-binding</keyword>
<dbReference type="PANTHER" id="PTHR30519">
    <property type="entry name" value="5-METHYLTETRAHYDROPTEROYLTRIGLUTAMATE--HOMOCYSTEINE METHYLTRANSFERASE"/>
    <property type="match status" value="1"/>
</dbReference>
<evidence type="ECO:0000313" key="6">
    <source>
        <dbReference type="Proteomes" id="UP000019140"/>
    </source>
</evidence>
<dbReference type="AlphaFoldDB" id="W4MD25"/>
<dbReference type="InterPro" id="IPR038071">
    <property type="entry name" value="UROD/MetE-like_sf"/>
</dbReference>
<evidence type="ECO:0000313" key="5">
    <source>
        <dbReference type="EMBL" id="ETX08239.1"/>
    </source>
</evidence>
<dbReference type="Gene3D" id="3.20.20.210">
    <property type="match status" value="1"/>
</dbReference>
<dbReference type="CDD" id="cd03311">
    <property type="entry name" value="CIMS_C_terminal_like"/>
    <property type="match status" value="1"/>
</dbReference>
<dbReference type="GO" id="GO:0008270">
    <property type="term" value="F:zinc ion binding"/>
    <property type="evidence" value="ECO:0007669"/>
    <property type="project" value="InterPro"/>
</dbReference>
<dbReference type="NCBIfam" id="NF006589">
    <property type="entry name" value="PRK09121.1"/>
    <property type="match status" value="1"/>
</dbReference>
<reference evidence="5 6" key="1">
    <citation type="journal article" date="2014" name="Nature">
        <title>An environmental bacterial taxon with a large and distinct metabolic repertoire.</title>
        <authorList>
            <person name="Wilson M.C."/>
            <person name="Mori T."/>
            <person name="Ruckert C."/>
            <person name="Uria A.R."/>
            <person name="Helf M.J."/>
            <person name="Takada K."/>
            <person name="Gernert C."/>
            <person name="Steffens U.A."/>
            <person name="Heycke N."/>
            <person name="Schmitt S."/>
            <person name="Rinke C."/>
            <person name="Helfrich E.J."/>
            <person name="Brachmann A.O."/>
            <person name="Gurgui C."/>
            <person name="Wakimoto T."/>
            <person name="Kracht M."/>
            <person name="Crusemann M."/>
            <person name="Hentschel U."/>
            <person name="Abe I."/>
            <person name="Matsunaga S."/>
            <person name="Kalinowski J."/>
            <person name="Takeyama H."/>
            <person name="Piel J."/>
        </authorList>
    </citation>
    <scope>NUCLEOTIDE SEQUENCE [LARGE SCALE GENOMIC DNA]</scope>
    <source>
        <strain evidence="6">TSY2</strain>
    </source>
</reference>
<evidence type="ECO:0000259" key="4">
    <source>
        <dbReference type="Pfam" id="PF01717"/>
    </source>
</evidence>
<gene>
    <name evidence="5" type="ORF">ETSY2_06555</name>
</gene>
<protein>
    <recommendedName>
        <fullName evidence="4">Cobalamin-independent methionine synthase MetE C-terminal/archaeal domain-containing protein</fullName>
    </recommendedName>
</protein>
<dbReference type="InterPro" id="IPR002629">
    <property type="entry name" value="Met_Synth_C/arc"/>
</dbReference>
<evidence type="ECO:0000256" key="1">
    <source>
        <dbReference type="ARBA" id="ARBA00001947"/>
    </source>
</evidence>
<accession>W4MD25</accession>
<evidence type="ECO:0000256" key="3">
    <source>
        <dbReference type="ARBA" id="ARBA00022833"/>
    </source>
</evidence>
<comment type="cofactor">
    <cofactor evidence="1">
        <name>Zn(2+)</name>
        <dbReference type="ChEBI" id="CHEBI:29105"/>
    </cofactor>
</comment>